<comment type="catalytic activity">
    <reaction evidence="1">
        <text>(7R,8S)-7,8-diammoniononanoate + CO2 + ATP = (4R,5S)-dethiobiotin + ADP + phosphate + 3 H(+)</text>
        <dbReference type="Rhea" id="RHEA:15805"/>
        <dbReference type="ChEBI" id="CHEBI:15378"/>
        <dbReference type="ChEBI" id="CHEBI:16526"/>
        <dbReference type="ChEBI" id="CHEBI:30616"/>
        <dbReference type="ChEBI" id="CHEBI:43474"/>
        <dbReference type="ChEBI" id="CHEBI:149469"/>
        <dbReference type="ChEBI" id="CHEBI:149473"/>
        <dbReference type="ChEBI" id="CHEBI:456216"/>
        <dbReference type="EC" id="6.3.3.3"/>
    </reaction>
</comment>
<keyword evidence="1" id="KW-0460">Magnesium</keyword>
<keyword evidence="3" id="KW-1185">Reference proteome</keyword>
<dbReference type="PANTHER" id="PTHR43210:SF5">
    <property type="entry name" value="DETHIOBIOTIN SYNTHETASE"/>
    <property type="match status" value="1"/>
</dbReference>
<comment type="subunit">
    <text evidence="1">Homodimer.</text>
</comment>
<dbReference type="EC" id="6.3.3.3" evidence="1"/>
<comment type="pathway">
    <text evidence="1">Cofactor biosynthesis; biotin biosynthesis; biotin from 7,8-diaminononanoate: step 1/2.</text>
</comment>
<keyword evidence="1" id="KW-0067">ATP-binding</keyword>
<comment type="function">
    <text evidence="1">Catalyzes a mechanistically unusual reaction, the ATP-dependent insertion of CO2 between the N7 and N8 nitrogen atoms of 7,8-diaminopelargonic acid (DAPA, also called 7,8-diammoniononanoate) to form a ureido ring.</text>
</comment>
<sequence>MNHFWVAGTDTDVGKTFITTLIMRYLQRKGLKVVPYKPVQTGAVKKGDITYYYDTSTYLNYSLHPLSPESINSYSFPVPASPHYAAELEGEWISGAQILNKISHLTKEYDAVICEGAGGLFVPLQPHTALTLLDIIQRSKLPVVLVTPSKLGMINHTLLSLDALNTRGIEVLGIVINQYKNSPIEQNNVQTLRRFIPDKPIVIVEGNRTIESFDGETIFERLITVELLGTSRP</sequence>
<comment type="similarity">
    <text evidence="1">Belongs to the dethiobiotin synthetase family.</text>
</comment>
<dbReference type="PANTHER" id="PTHR43210">
    <property type="entry name" value="DETHIOBIOTIN SYNTHETASE"/>
    <property type="match status" value="1"/>
</dbReference>
<comment type="caution">
    <text evidence="1">Lacks conserved residue(s) required for the propagation of feature annotation.</text>
</comment>
<evidence type="ECO:0000256" key="1">
    <source>
        <dbReference type="HAMAP-Rule" id="MF_00336"/>
    </source>
</evidence>
<feature type="binding site" evidence="1">
    <location>
        <position position="41"/>
    </location>
    <ligand>
        <name>substrate</name>
    </ligand>
</feature>
<accession>A0ABW0RET5</accession>
<dbReference type="Pfam" id="PF13500">
    <property type="entry name" value="AAA_26"/>
    <property type="match status" value="1"/>
</dbReference>
<name>A0ABW0RET5_9BACL</name>
<dbReference type="HAMAP" id="MF_00336">
    <property type="entry name" value="BioD"/>
    <property type="match status" value="1"/>
</dbReference>
<feature type="binding site" evidence="1">
    <location>
        <begin position="12"/>
        <end position="17"/>
    </location>
    <ligand>
        <name>ATP</name>
        <dbReference type="ChEBI" id="CHEBI:30616"/>
    </ligand>
</feature>
<feature type="binding site" evidence="1">
    <location>
        <position position="16"/>
    </location>
    <ligand>
        <name>Mg(2+)</name>
        <dbReference type="ChEBI" id="CHEBI:18420"/>
    </ligand>
</feature>
<feature type="binding site" evidence="1">
    <location>
        <position position="54"/>
    </location>
    <ligand>
        <name>Mg(2+)</name>
        <dbReference type="ChEBI" id="CHEBI:18420"/>
    </ligand>
</feature>
<feature type="binding site" evidence="1">
    <location>
        <begin position="177"/>
        <end position="178"/>
    </location>
    <ligand>
        <name>ATP</name>
        <dbReference type="ChEBI" id="CHEBI:30616"/>
    </ligand>
</feature>
<keyword evidence="1 2" id="KW-0436">Ligase</keyword>
<organism evidence="2 3">
    <name type="scientific">Ureibacillus suwonensis</name>
    <dbReference type="NCBI Taxonomy" id="313007"/>
    <lineage>
        <taxon>Bacteria</taxon>
        <taxon>Bacillati</taxon>
        <taxon>Bacillota</taxon>
        <taxon>Bacilli</taxon>
        <taxon>Bacillales</taxon>
        <taxon>Caryophanaceae</taxon>
        <taxon>Ureibacillus</taxon>
    </lineage>
</organism>
<evidence type="ECO:0000313" key="3">
    <source>
        <dbReference type="Proteomes" id="UP001595978"/>
    </source>
</evidence>
<feature type="binding site" evidence="1">
    <location>
        <position position="207"/>
    </location>
    <ligand>
        <name>ATP</name>
        <dbReference type="ChEBI" id="CHEBI:30616"/>
    </ligand>
</feature>
<dbReference type="CDD" id="cd03109">
    <property type="entry name" value="DTBS"/>
    <property type="match status" value="1"/>
</dbReference>
<dbReference type="Gene3D" id="3.40.50.300">
    <property type="entry name" value="P-loop containing nucleotide triphosphate hydrolases"/>
    <property type="match status" value="1"/>
</dbReference>
<dbReference type="NCBIfam" id="TIGR00347">
    <property type="entry name" value="bioD"/>
    <property type="match status" value="1"/>
</dbReference>
<keyword evidence="1" id="KW-0963">Cytoplasm</keyword>
<comment type="caution">
    <text evidence="2">The sequence shown here is derived from an EMBL/GenBank/DDBJ whole genome shotgun (WGS) entry which is preliminary data.</text>
</comment>
<dbReference type="PIRSF" id="PIRSF006755">
    <property type="entry name" value="DTB_synth"/>
    <property type="match status" value="1"/>
</dbReference>
<gene>
    <name evidence="1 2" type="primary">bioD</name>
    <name evidence="2" type="ORF">ACFPOH_14115</name>
</gene>
<dbReference type="RefSeq" id="WP_342468761.1">
    <property type="nucleotide sequence ID" value="NZ_JBHSNQ010000182.1"/>
</dbReference>
<dbReference type="InterPro" id="IPR027417">
    <property type="entry name" value="P-loop_NTPase"/>
</dbReference>
<feature type="active site" evidence="1">
    <location>
        <position position="37"/>
    </location>
</feature>
<dbReference type="SUPFAM" id="SSF52540">
    <property type="entry name" value="P-loop containing nucleoside triphosphate hydrolases"/>
    <property type="match status" value="1"/>
</dbReference>
<dbReference type="Proteomes" id="UP001595978">
    <property type="component" value="Unassembled WGS sequence"/>
</dbReference>
<feature type="binding site" evidence="1">
    <location>
        <position position="115"/>
    </location>
    <ligand>
        <name>Mg(2+)</name>
        <dbReference type="ChEBI" id="CHEBI:18420"/>
    </ligand>
</feature>
<dbReference type="EMBL" id="JBHSNQ010000182">
    <property type="protein sequence ID" value="MFC5542841.1"/>
    <property type="molecule type" value="Genomic_DNA"/>
</dbReference>
<proteinExistence type="inferred from homology"/>
<comment type="cofactor">
    <cofactor evidence="1">
        <name>Mg(2+)</name>
        <dbReference type="ChEBI" id="CHEBI:18420"/>
    </cofactor>
</comment>
<dbReference type="InterPro" id="IPR004472">
    <property type="entry name" value="DTB_synth_BioD"/>
</dbReference>
<dbReference type="GO" id="GO:0004141">
    <property type="term" value="F:dethiobiotin synthase activity"/>
    <property type="evidence" value="ECO:0007669"/>
    <property type="project" value="UniProtKB-EC"/>
</dbReference>
<feature type="binding site" evidence="1">
    <location>
        <begin position="115"/>
        <end position="118"/>
    </location>
    <ligand>
        <name>ATP</name>
        <dbReference type="ChEBI" id="CHEBI:30616"/>
    </ligand>
</feature>
<comment type="subcellular location">
    <subcellularLocation>
        <location evidence="1">Cytoplasm</location>
    </subcellularLocation>
</comment>
<keyword evidence="1" id="KW-0093">Biotin biosynthesis</keyword>
<protein>
    <recommendedName>
        <fullName evidence="1">ATP-dependent dethiobiotin synthetase BioD</fullName>
        <ecNumber evidence="1">6.3.3.3</ecNumber>
    </recommendedName>
    <alternativeName>
        <fullName evidence="1">DTB synthetase</fullName>
        <shortName evidence="1">DTBS</shortName>
    </alternativeName>
    <alternativeName>
        <fullName evidence="1">Dethiobiotin synthase</fullName>
    </alternativeName>
</protein>
<feature type="binding site" evidence="1">
    <location>
        <position position="54"/>
    </location>
    <ligand>
        <name>ATP</name>
        <dbReference type="ChEBI" id="CHEBI:30616"/>
    </ligand>
</feature>
<keyword evidence="1" id="KW-0479">Metal-binding</keyword>
<reference evidence="3" key="1">
    <citation type="journal article" date="2019" name="Int. J. Syst. Evol. Microbiol.">
        <title>The Global Catalogue of Microorganisms (GCM) 10K type strain sequencing project: providing services to taxonomists for standard genome sequencing and annotation.</title>
        <authorList>
            <consortium name="The Broad Institute Genomics Platform"/>
            <consortium name="The Broad Institute Genome Sequencing Center for Infectious Disease"/>
            <person name="Wu L."/>
            <person name="Ma J."/>
        </authorList>
    </citation>
    <scope>NUCLEOTIDE SEQUENCE [LARGE SCALE GENOMIC DNA]</scope>
    <source>
        <strain evidence="3">CCUG 56331</strain>
    </source>
</reference>
<keyword evidence="1" id="KW-0547">Nucleotide-binding</keyword>
<evidence type="ECO:0000313" key="2">
    <source>
        <dbReference type="EMBL" id="MFC5542841.1"/>
    </source>
</evidence>